<protein>
    <recommendedName>
        <fullName evidence="4">F-box domain-containing protein</fullName>
    </recommendedName>
</protein>
<keyword evidence="3" id="KW-1185">Reference proteome</keyword>
<proteinExistence type="predicted"/>
<evidence type="ECO:0000256" key="1">
    <source>
        <dbReference type="SAM" id="MobiDB-lite"/>
    </source>
</evidence>
<sequence>MPGASTLAFQDPRIASTVVAYTAPPFDVAALARTNKVLSVPATRLLYTMLAFDDVSTAYMALQAVAHSPVLAQHVRSLQLYRDRHRARVPLPSAFWHALQLALTALPALETLVLADMSGGPSQPAHASVLPPQAPFRLRDARIFLPWGPHLAAFLAHQPSLRTLQIEAFGGPPSSSASPSSSAAPSSIRDHLPPEEPILPNLAVFEGPLRVAHDLSASPLTHLQLCISPEPRGDPESLLPILRGKRGTLRALNIQDMPEARTADIIRMIGAACPQLLHLGSLTLPPGNRMACHAALRSFDKLRSLEFDLALWSPPPPFSLQRALVAETHTYSPTLEIVVVWLSNMRVVWTLNADSGNWEGRHEARGGW</sequence>
<dbReference type="OrthoDB" id="3250756at2759"/>
<reference evidence="2 3" key="1">
    <citation type="submission" date="2019-02" db="EMBL/GenBank/DDBJ databases">
        <title>Genome sequencing of the rare red list fungi Dentipellis fragilis.</title>
        <authorList>
            <person name="Buettner E."/>
            <person name="Kellner H."/>
        </authorList>
    </citation>
    <scope>NUCLEOTIDE SEQUENCE [LARGE SCALE GENOMIC DNA]</scope>
    <source>
        <strain evidence="2 3">DSM 105465</strain>
    </source>
</reference>
<gene>
    <name evidence="2" type="ORF">EVG20_g5790</name>
</gene>
<dbReference type="EMBL" id="SEOQ01000357">
    <property type="protein sequence ID" value="TFY64885.1"/>
    <property type="molecule type" value="Genomic_DNA"/>
</dbReference>
<accession>A0A4Y9YR77</accession>
<evidence type="ECO:0008006" key="4">
    <source>
        <dbReference type="Google" id="ProtNLM"/>
    </source>
</evidence>
<feature type="non-terminal residue" evidence="2">
    <location>
        <position position="368"/>
    </location>
</feature>
<comment type="caution">
    <text evidence="2">The sequence shown here is derived from an EMBL/GenBank/DDBJ whole genome shotgun (WGS) entry which is preliminary data.</text>
</comment>
<feature type="compositionally biased region" description="Low complexity" evidence="1">
    <location>
        <begin position="172"/>
        <end position="187"/>
    </location>
</feature>
<organism evidence="2 3">
    <name type="scientific">Dentipellis fragilis</name>
    <dbReference type="NCBI Taxonomy" id="205917"/>
    <lineage>
        <taxon>Eukaryota</taxon>
        <taxon>Fungi</taxon>
        <taxon>Dikarya</taxon>
        <taxon>Basidiomycota</taxon>
        <taxon>Agaricomycotina</taxon>
        <taxon>Agaricomycetes</taxon>
        <taxon>Russulales</taxon>
        <taxon>Hericiaceae</taxon>
        <taxon>Dentipellis</taxon>
    </lineage>
</organism>
<dbReference type="AlphaFoldDB" id="A0A4Y9YR77"/>
<evidence type="ECO:0000313" key="2">
    <source>
        <dbReference type="EMBL" id="TFY64885.1"/>
    </source>
</evidence>
<feature type="region of interest" description="Disordered" evidence="1">
    <location>
        <begin position="167"/>
        <end position="192"/>
    </location>
</feature>
<name>A0A4Y9YR77_9AGAM</name>
<evidence type="ECO:0000313" key="3">
    <source>
        <dbReference type="Proteomes" id="UP000298327"/>
    </source>
</evidence>
<dbReference type="Proteomes" id="UP000298327">
    <property type="component" value="Unassembled WGS sequence"/>
</dbReference>